<keyword evidence="1" id="KW-0175">Coiled coil</keyword>
<dbReference type="RefSeq" id="WP_137011291.1">
    <property type="nucleotide sequence ID" value="NZ_SZPX01000001.1"/>
</dbReference>
<reference evidence="2 3" key="1">
    <citation type="submission" date="2019-04" db="EMBL/GenBank/DDBJ databases">
        <title>Sulfurimonas crateris sp. nov. a facultative anaerobic sulfur-oxidizing chemolithautotrophic bacterium isolated from a terrestrial mud vulcano.</title>
        <authorList>
            <person name="Ratnikova N.M."/>
            <person name="Slobodkin A.I."/>
            <person name="Merkel A.Y."/>
            <person name="Novikov A."/>
            <person name="Bonch-Osmolovskaya E.A."/>
            <person name="Slobodkina G.B."/>
        </authorList>
    </citation>
    <scope>NUCLEOTIDE SEQUENCE [LARGE SCALE GENOMIC DNA]</scope>
    <source>
        <strain evidence="2 3">SN118</strain>
    </source>
</reference>
<comment type="caution">
    <text evidence="2">The sequence shown here is derived from an EMBL/GenBank/DDBJ whole genome shotgun (WGS) entry which is preliminary data.</text>
</comment>
<keyword evidence="3" id="KW-1185">Reference proteome</keyword>
<proteinExistence type="predicted"/>
<accession>A0A4U2Z9E3</accession>
<evidence type="ECO:0000313" key="3">
    <source>
        <dbReference type="Proteomes" id="UP000309561"/>
    </source>
</evidence>
<dbReference type="EMBL" id="SZPX01000001">
    <property type="protein sequence ID" value="TKI70947.1"/>
    <property type="molecule type" value="Genomic_DNA"/>
</dbReference>
<evidence type="ECO:0000313" key="2">
    <source>
        <dbReference type="EMBL" id="TKI70947.1"/>
    </source>
</evidence>
<dbReference type="AlphaFoldDB" id="A0A4U2Z9E3"/>
<feature type="coiled-coil region" evidence="1">
    <location>
        <begin position="21"/>
        <end position="48"/>
    </location>
</feature>
<organism evidence="2 3">
    <name type="scientific">Sulfurimonas crateris</name>
    <dbReference type="NCBI Taxonomy" id="2574727"/>
    <lineage>
        <taxon>Bacteria</taxon>
        <taxon>Pseudomonadati</taxon>
        <taxon>Campylobacterota</taxon>
        <taxon>Epsilonproteobacteria</taxon>
        <taxon>Campylobacterales</taxon>
        <taxon>Sulfurimonadaceae</taxon>
        <taxon>Sulfurimonas</taxon>
    </lineage>
</organism>
<gene>
    <name evidence="2" type="ORF">FCU45_00730</name>
</gene>
<dbReference type="OrthoDB" id="9980135at2"/>
<name>A0A4U2Z9E3_9BACT</name>
<protein>
    <submittedName>
        <fullName evidence="2">Uncharacterized protein</fullName>
    </submittedName>
</protein>
<sequence length="68" mass="8164">MKIDKVFEGIEKLFFSEISDEKKQQKLREKLHKKIEQTKKEIKSAKDDEEASDLRAKLYILKKLLERV</sequence>
<evidence type="ECO:0000256" key="1">
    <source>
        <dbReference type="SAM" id="Coils"/>
    </source>
</evidence>
<dbReference type="Proteomes" id="UP000309561">
    <property type="component" value="Unassembled WGS sequence"/>
</dbReference>